<dbReference type="Proteomes" id="UP000606776">
    <property type="component" value="Unassembled WGS sequence"/>
</dbReference>
<evidence type="ECO:0000313" key="3">
    <source>
        <dbReference type="Proteomes" id="UP000606776"/>
    </source>
</evidence>
<feature type="transmembrane region" description="Helical" evidence="1">
    <location>
        <begin position="123"/>
        <end position="141"/>
    </location>
</feature>
<keyword evidence="1" id="KW-0472">Membrane</keyword>
<name>A0ABR9V7Z3_9CYAN</name>
<keyword evidence="3" id="KW-1185">Reference proteome</keyword>
<dbReference type="RefSeq" id="WP_193941200.1">
    <property type="nucleotide sequence ID" value="NZ_JADEWB010000002.1"/>
</dbReference>
<dbReference type="EMBL" id="JADEWB010000002">
    <property type="protein sequence ID" value="MBE9234603.1"/>
    <property type="molecule type" value="Genomic_DNA"/>
</dbReference>
<keyword evidence="1" id="KW-0812">Transmembrane</keyword>
<gene>
    <name evidence="2" type="ORF">IQ227_00770</name>
</gene>
<protein>
    <submittedName>
        <fullName evidence="2">Uncharacterized protein</fullName>
    </submittedName>
</protein>
<accession>A0ABR9V7Z3</accession>
<organism evidence="2 3">
    <name type="scientific">Sphaerospermopsis aphanizomenoides LEGE 00250</name>
    <dbReference type="NCBI Taxonomy" id="2777972"/>
    <lineage>
        <taxon>Bacteria</taxon>
        <taxon>Bacillati</taxon>
        <taxon>Cyanobacteriota</taxon>
        <taxon>Cyanophyceae</taxon>
        <taxon>Nostocales</taxon>
        <taxon>Aphanizomenonaceae</taxon>
        <taxon>Sphaerospermopsis</taxon>
        <taxon>Sphaerospermopsis aphanizomenoides</taxon>
    </lineage>
</organism>
<proteinExistence type="predicted"/>
<sequence>MSFIQLIEEVSDQVSYELQKRYNRPVQNIPFNLKLYYAVQYWTIKLKISEHENITNFMLKNSQLDAVIELTKYLRTESITEKKSFEVPSPLGNFKLFHTDNEFYYRVNSFLSRMSIRSDSMKIIVLIGFVIVAVCYWLYVINRQKEPQQETNIAEKRSPESVYNPPSPPVQRITKQFLVLVISASQIDFLNSILEKRHLDFSDGEQLYELTKYLWTGSEADYQTIQSKISPYQVSPGQESEYDIHLVSIEIKRIDPGFQPNVNQLDRYDAFRKLSDLKVDFQISPRLQMEAYENFEVYNR</sequence>
<reference evidence="2 3" key="1">
    <citation type="submission" date="2020-10" db="EMBL/GenBank/DDBJ databases">
        <authorList>
            <person name="Castelo-Branco R."/>
            <person name="Eusebio N."/>
            <person name="Adriana R."/>
            <person name="Vieira A."/>
            <person name="Brugerolle De Fraissinette N."/>
            <person name="Rezende De Castro R."/>
            <person name="Schneider M.P."/>
            <person name="Vasconcelos V."/>
            <person name="Leao P.N."/>
        </authorList>
    </citation>
    <scope>NUCLEOTIDE SEQUENCE [LARGE SCALE GENOMIC DNA]</scope>
    <source>
        <strain evidence="2 3">LEGE 00250</strain>
    </source>
</reference>
<evidence type="ECO:0000256" key="1">
    <source>
        <dbReference type="SAM" id="Phobius"/>
    </source>
</evidence>
<comment type="caution">
    <text evidence="2">The sequence shown here is derived from an EMBL/GenBank/DDBJ whole genome shotgun (WGS) entry which is preliminary data.</text>
</comment>
<evidence type="ECO:0000313" key="2">
    <source>
        <dbReference type="EMBL" id="MBE9234603.1"/>
    </source>
</evidence>
<keyword evidence="1" id="KW-1133">Transmembrane helix</keyword>